<comment type="caution">
    <text evidence="2">The sequence shown here is derived from an EMBL/GenBank/DDBJ whole genome shotgun (WGS) entry which is preliminary data.</text>
</comment>
<organism evidence="2 3">
    <name type="scientific">Mesosutterella porci</name>
    <dbReference type="NCBI Taxonomy" id="2915351"/>
    <lineage>
        <taxon>Bacteria</taxon>
        <taxon>Pseudomonadati</taxon>
        <taxon>Pseudomonadota</taxon>
        <taxon>Betaproteobacteria</taxon>
        <taxon>Burkholderiales</taxon>
        <taxon>Sutterellaceae</taxon>
        <taxon>Mesosutterella</taxon>
    </lineage>
</organism>
<evidence type="ECO:0000313" key="3">
    <source>
        <dbReference type="Proteomes" id="UP001297600"/>
    </source>
</evidence>
<dbReference type="EMBL" id="JAKNCT010000005">
    <property type="protein sequence ID" value="MCG5030898.1"/>
    <property type="molecule type" value="Genomic_DNA"/>
</dbReference>
<dbReference type="Proteomes" id="UP001297600">
    <property type="component" value="Unassembled WGS sequence"/>
</dbReference>
<proteinExistence type="predicted"/>
<evidence type="ECO:0000256" key="1">
    <source>
        <dbReference type="SAM" id="MobiDB-lite"/>
    </source>
</evidence>
<gene>
    <name evidence="2" type="ORF">MAF45_05495</name>
</gene>
<accession>A0ABS9MQJ4</accession>
<evidence type="ECO:0000313" key="2">
    <source>
        <dbReference type="EMBL" id="MCG5030898.1"/>
    </source>
</evidence>
<keyword evidence="3" id="KW-1185">Reference proteome</keyword>
<name>A0ABS9MQJ4_9BURK</name>
<reference evidence="2 3" key="1">
    <citation type="submission" date="2022-02" db="EMBL/GenBank/DDBJ databases">
        <title>Mesosutterella porci, a novel member of the family Sutterellaceae from pig feces.</title>
        <authorList>
            <person name="Wylensek D."/>
            <person name="Clavel T."/>
        </authorList>
    </citation>
    <scope>NUCLEOTIDE SEQUENCE [LARGE SCALE GENOMIC DNA]</scope>
    <source>
        <strain evidence="3">oilRF-744-wt-GAM-9</strain>
    </source>
</reference>
<protein>
    <submittedName>
        <fullName evidence="2">Uncharacterized protein</fullName>
    </submittedName>
</protein>
<sequence>MRHSRRLDCYDTILPTFYAAHGFRHVARLKFDPKYAPADWDYSFFSGKADVSDGKGGTKKSKNFNDGKPDIIFMVYDKDSNGFSSQLEDLPETDGANYGEPYVSDAVKK</sequence>
<feature type="region of interest" description="Disordered" evidence="1">
    <location>
        <begin position="84"/>
        <end position="109"/>
    </location>
</feature>
<dbReference type="RefSeq" id="WP_237978548.1">
    <property type="nucleotide sequence ID" value="NZ_JAKNCT010000005.1"/>
</dbReference>